<gene>
    <name evidence="1" type="ORF">JOB18_015351</name>
</gene>
<keyword evidence="2" id="KW-1185">Reference proteome</keyword>
<protein>
    <submittedName>
        <fullName evidence="1">Uncharacterized protein</fullName>
    </submittedName>
</protein>
<accession>A0AAV6STD2</accession>
<name>A0AAV6STD2_SOLSE</name>
<dbReference type="EMBL" id="JAGKHQ010000003">
    <property type="protein sequence ID" value="KAG7519747.1"/>
    <property type="molecule type" value="Genomic_DNA"/>
</dbReference>
<evidence type="ECO:0000313" key="1">
    <source>
        <dbReference type="EMBL" id="KAG7519747.1"/>
    </source>
</evidence>
<evidence type="ECO:0000313" key="2">
    <source>
        <dbReference type="Proteomes" id="UP000693946"/>
    </source>
</evidence>
<organism evidence="1 2">
    <name type="scientific">Solea senegalensis</name>
    <name type="common">Senegalese sole</name>
    <dbReference type="NCBI Taxonomy" id="28829"/>
    <lineage>
        <taxon>Eukaryota</taxon>
        <taxon>Metazoa</taxon>
        <taxon>Chordata</taxon>
        <taxon>Craniata</taxon>
        <taxon>Vertebrata</taxon>
        <taxon>Euteleostomi</taxon>
        <taxon>Actinopterygii</taxon>
        <taxon>Neopterygii</taxon>
        <taxon>Teleostei</taxon>
        <taxon>Neoteleostei</taxon>
        <taxon>Acanthomorphata</taxon>
        <taxon>Carangaria</taxon>
        <taxon>Pleuronectiformes</taxon>
        <taxon>Pleuronectoidei</taxon>
        <taxon>Soleidae</taxon>
        <taxon>Solea</taxon>
    </lineage>
</organism>
<proteinExistence type="predicted"/>
<dbReference type="Proteomes" id="UP000693946">
    <property type="component" value="Linkage Group LG11"/>
</dbReference>
<dbReference type="AlphaFoldDB" id="A0AAV6STD2"/>
<sequence length="178" mass="20379">MLRVLQCATSVTSVSADIPNRVTMHYECNHASPTVTVHHKAVRYEHYTLKCVTSVTVRYKRYSTLQALQCVTVLYERYRALQALQCVTSVTVRYERYRTYEHYRTLRALPYTTTATVRYERYGVLRALPYITSGTVHYECYSTLRALQCATSVTSVTVHLHFSPRNPAIAAAVTARSL</sequence>
<comment type="caution">
    <text evidence="1">The sequence shown here is derived from an EMBL/GenBank/DDBJ whole genome shotgun (WGS) entry which is preliminary data.</text>
</comment>
<reference evidence="1 2" key="1">
    <citation type="journal article" date="2021" name="Sci. Rep.">
        <title>Chromosome anchoring in Senegalese sole (Solea senegalensis) reveals sex-associated markers and genome rearrangements in flatfish.</title>
        <authorList>
            <person name="Guerrero-Cozar I."/>
            <person name="Gomez-Garrido J."/>
            <person name="Berbel C."/>
            <person name="Martinez-Blanch J.F."/>
            <person name="Alioto T."/>
            <person name="Claros M.G."/>
            <person name="Gagnaire P.A."/>
            <person name="Manchado M."/>
        </authorList>
    </citation>
    <scope>NUCLEOTIDE SEQUENCE [LARGE SCALE GENOMIC DNA]</scope>
    <source>
        <strain evidence="1">Sse05_10M</strain>
    </source>
</reference>